<protein>
    <submittedName>
        <fullName evidence="2">Uncharacterized protein</fullName>
    </submittedName>
</protein>
<comment type="caution">
    <text evidence="2">The sequence shown here is derived from an EMBL/GenBank/DDBJ whole genome shotgun (WGS) entry which is preliminary data.</text>
</comment>
<dbReference type="AlphaFoldDB" id="A0AA88LBE5"/>
<evidence type="ECO:0000256" key="1">
    <source>
        <dbReference type="SAM" id="MobiDB-lite"/>
    </source>
</evidence>
<accession>A0AA88LBE5</accession>
<keyword evidence="3" id="KW-1185">Reference proteome</keyword>
<name>A0AA88LBE5_ARTSF</name>
<reference evidence="2" key="1">
    <citation type="submission" date="2023-07" db="EMBL/GenBank/DDBJ databases">
        <title>Chromosome-level genome assembly of Artemia franciscana.</title>
        <authorList>
            <person name="Jo E."/>
        </authorList>
    </citation>
    <scope>NUCLEOTIDE SEQUENCE</scope>
    <source>
        <tissue evidence="2">Whole body</tissue>
    </source>
</reference>
<evidence type="ECO:0000313" key="3">
    <source>
        <dbReference type="Proteomes" id="UP001187531"/>
    </source>
</evidence>
<gene>
    <name evidence="2" type="ORF">QYM36_004902</name>
</gene>
<dbReference type="EMBL" id="JAVRJZ010000008">
    <property type="protein sequence ID" value="KAK2719231.1"/>
    <property type="molecule type" value="Genomic_DNA"/>
</dbReference>
<sequence length="90" mass="10458">RDIPTRKPQGKHVLPPDALSLDFQEAMISKMLHILASKNLVSYKVLRVTHKKKDSLIERLYRESDDIFHNFEEPPPEKRGDIQTPIQAIQ</sequence>
<feature type="non-terminal residue" evidence="2">
    <location>
        <position position="90"/>
    </location>
</feature>
<feature type="compositionally biased region" description="Basic and acidic residues" evidence="1">
    <location>
        <begin position="68"/>
        <end position="81"/>
    </location>
</feature>
<organism evidence="2 3">
    <name type="scientific">Artemia franciscana</name>
    <name type="common">Brine shrimp</name>
    <name type="synonym">Artemia sanfranciscana</name>
    <dbReference type="NCBI Taxonomy" id="6661"/>
    <lineage>
        <taxon>Eukaryota</taxon>
        <taxon>Metazoa</taxon>
        <taxon>Ecdysozoa</taxon>
        <taxon>Arthropoda</taxon>
        <taxon>Crustacea</taxon>
        <taxon>Branchiopoda</taxon>
        <taxon>Anostraca</taxon>
        <taxon>Artemiidae</taxon>
        <taxon>Artemia</taxon>
    </lineage>
</organism>
<feature type="region of interest" description="Disordered" evidence="1">
    <location>
        <begin position="68"/>
        <end position="90"/>
    </location>
</feature>
<evidence type="ECO:0000313" key="2">
    <source>
        <dbReference type="EMBL" id="KAK2719231.1"/>
    </source>
</evidence>
<dbReference type="Proteomes" id="UP001187531">
    <property type="component" value="Unassembled WGS sequence"/>
</dbReference>
<feature type="non-terminal residue" evidence="2">
    <location>
        <position position="1"/>
    </location>
</feature>
<proteinExistence type="predicted"/>